<dbReference type="InterPro" id="IPR011650">
    <property type="entry name" value="Peptidase_M20_dimer"/>
</dbReference>
<protein>
    <submittedName>
        <fullName evidence="5">M20/M25/M40 family metallo-hydrolase</fullName>
    </submittedName>
</protein>
<dbReference type="GO" id="GO:0006508">
    <property type="term" value="P:proteolysis"/>
    <property type="evidence" value="ECO:0007669"/>
    <property type="project" value="UniProtKB-KW"/>
</dbReference>
<dbReference type="Gene3D" id="3.30.70.360">
    <property type="match status" value="1"/>
</dbReference>
<dbReference type="InterPro" id="IPR002933">
    <property type="entry name" value="Peptidase_M20"/>
</dbReference>
<dbReference type="GO" id="GO:0009089">
    <property type="term" value="P:lysine biosynthetic process via diaminopimelate"/>
    <property type="evidence" value="ECO:0007669"/>
    <property type="project" value="TreeGrafter"/>
</dbReference>
<proteinExistence type="predicted"/>
<evidence type="ECO:0000256" key="2">
    <source>
        <dbReference type="ARBA" id="ARBA00022723"/>
    </source>
</evidence>
<reference evidence="5 6" key="2">
    <citation type="submission" date="2018-12" db="EMBL/GenBank/DDBJ databases">
        <title>Whole-genome sequences of fifteen clinical Streptococcus suis strains isolated from pigs between 2006 and 2018.</title>
        <authorList>
            <person name="Stevens M.J.A."/>
            <person name="Cernela N."/>
            <person name="Spoerry Serrano N."/>
            <person name="Schmitt S."/>
            <person name="Schrenzel J."/>
            <person name="Stephan R."/>
        </authorList>
    </citation>
    <scope>NUCLEOTIDE SEQUENCE [LARGE SCALE GENOMIC DNA]</scope>
    <source>
        <strain evidence="5 6">PP422</strain>
    </source>
</reference>
<name>A0A3R8R8L0_STRSU</name>
<feature type="domain" description="Peptidase M20 dimerisation" evidence="4">
    <location>
        <begin position="201"/>
        <end position="356"/>
    </location>
</feature>
<organism evidence="5 6">
    <name type="scientific">Streptococcus suis</name>
    <dbReference type="NCBI Taxonomy" id="1307"/>
    <lineage>
        <taxon>Bacteria</taxon>
        <taxon>Bacillati</taxon>
        <taxon>Bacillota</taxon>
        <taxon>Bacilli</taxon>
        <taxon>Lactobacillales</taxon>
        <taxon>Streptococcaceae</taxon>
        <taxon>Streptococcus</taxon>
    </lineage>
</organism>
<keyword evidence="2" id="KW-0479">Metal-binding</keyword>
<gene>
    <name evidence="5" type="ORF">EI998_05180</name>
</gene>
<reference evidence="5 6" key="1">
    <citation type="submission" date="2018-11" db="EMBL/GenBank/DDBJ databases">
        <authorList>
            <person name="Stevens M.J."/>
            <person name="Cernela N."/>
            <person name="Spoerry Serrano N."/>
            <person name="Schmitt S."/>
            <person name="Schrenzel J."/>
            <person name="Stephan R."/>
        </authorList>
    </citation>
    <scope>NUCLEOTIDE SEQUENCE [LARGE SCALE GENOMIC DNA]</scope>
    <source>
        <strain evidence="5 6">PP422</strain>
    </source>
</reference>
<dbReference type="Pfam" id="PF07687">
    <property type="entry name" value="M20_dimer"/>
    <property type="match status" value="1"/>
</dbReference>
<sequence length="459" mass="50650">MEQTNEQTQIAAFQEDKIVQEGIGHLRKLISMKSIFAQQIGLLEVATYLKNLFESAGAEVILDQSHTAPFVMARFAATVPNAKTLIFYNHYDTVPADSDQIWLKGQPFELTMDETHMYGRGVDDDKGHITARLSALQSYQAKNDGQLPVNVIFIMEGAEESASVDLDKYLVKYKDQLSGADLLIWEQGHRNALNQLEIAGGNKGIVTFDVSVQSAELDIHSSYGGVIDSASWYLLSGLQSLRSPDGRVLVDGLYDQVQEPNEQELALVEEFALTSPENLTEIYSLTLPTLLEERKAFLKRLYFEPSITIEGLSTGYLGQGVKTIIPAQASAKMEIRLVPDLDPQDVLDKVRQQLVKNGFDRVQVDFTLGIKSYRSDMTAPAIAKVIELAKKLTVDGVSVLPTSPGTGPMHTVFHALQVPIAGFGLGNANSRDHAGDENVKIADYYSHVQLIEELIASYE</sequence>
<dbReference type="PANTHER" id="PTHR43270">
    <property type="entry name" value="BETA-ALA-HIS DIPEPTIDASE"/>
    <property type="match status" value="1"/>
</dbReference>
<evidence type="ECO:0000256" key="3">
    <source>
        <dbReference type="ARBA" id="ARBA00022801"/>
    </source>
</evidence>
<comment type="caution">
    <text evidence="5">The sequence shown here is derived from an EMBL/GenBank/DDBJ whole genome shotgun (WGS) entry which is preliminary data.</text>
</comment>
<dbReference type="GO" id="GO:0046872">
    <property type="term" value="F:metal ion binding"/>
    <property type="evidence" value="ECO:0007669"/>
    <property type="project" value="UniProtKB-KW"/>
</dbReference>
<dbReference type="EMBL" id="RSDO01000007">
    <property type="protein sequence ID" value="RRR53257.1"/>
    <property type="molecule type" value="Genomic_DNA"/>
</dbReference>
<dbReference type="Proteomes" id="UP000274117">
    <property type="component" value="Unassembled WGS sequence"/>
</dbReference>
<dbReference type="InterPro" id="IPR051458">
    <property type="entry name" value="Cyt/Met_Dipeptidase"/>
</dbReference>
<dbReference type="Gene3D" id="3.40.630.10">
    <property type="entry name" value="Zn peptidases"/>
    <property type="match status" value="1"/>
</dbReference>
<dbReference type="SUPFAM" id="SSF53187">
    <property type="entry name" value="Zn-dependent exopeptidases"/>
    <property type="match status" value="1"/>
</dbReference>
<keyword evidence="3 5" id="KW-0378">Hydrolase</keyword>
<dbReference type="GO" id="GO:0005829">
    <property type="term" value="C:cytosol"/>
    <property type="evidence" value="ECO:0007669"/>
    <property type="project" value="TreeGrafter"/>
</dbReference>
<dbReference type="Pfam" id="PF01546">
    <property type="entry name" value="Peptidase_M20"/>
    <property type="match status" value="1"/>
</dbReference>
<dbReference type="GO" id="GO:0008233">
    <property type="term" value="F:peptidase activity"/>
    <property type="evidence" value="ECO:0007669"/>
    <property type="project" value="UniProtKB-KW"/>
</dbReference>
<dbReference type="GO" id="GO:0009014">
    <property type="term" value="F:succinyl-diaminopimelate desuccinylase activity"/>
    <property type="evidence" value="ECO:0007669"/>
    <property type="project" value="TreeGrafter"/>
</dbReference>
<keyword evidence="1" id="KW-0645">Protease</keyword>
<evidence type="ECO:0000256" key="1">
    <source>
        <dbReference type="ARBA" id="ARBA00022670"/>
    </source>
</evidence>
<accession>A0A3R8R8L0</accession>
<evidence type="ECO:0000313" key="5">
    <source>
        <dbReference type="EMBL" id="RRR53257.1"/>
    </source>
</evidence>
<dbReference type="AlphaFoldDB" id="A0A3R8R8L0"/>
<evidence type="ECO:0000313" key="6">
    <source>
        <dbReference type="Proteomes" id="UP000274117"/>
    </source>
</evidence>
<evidence type="ECO:0000259" key="4">
    <source>
        <dbReference type="Pfam" id="PF07687"/>
    </source>
</evidence>
<dbReference type="PANTHER" id="PTHR43270:SF8">
    <property type="entry name" value="DI- AND TRIPEPTIDASE DUG2-RELATED"/>
    <property type="match status" value="1"/>
</dbReference>